<sequence length="370" mass="41594">MVSEQMRHTSDLYVRTSWLDAALALSQIDKGKAEGRRTALWFRARLQSRLFQLGCFLHRHAGKVLFVAILVLSSFCVGLKSAVIHSRAEQLWVEEGGRLETELRYSQSALGEVEGSTHQLVIQTPQDAEASLLHPGALLAHLDVVKAAASVTVDLFDLTWRLKDMCYTPSAPNFDIHFIDQIFENMIPCAIITPLDCFWEGSKLLGPDFPVTIPQAGKKVRWTNLHPVELMNHMKEYEPNFPYSTLEQHMKRAGISTGYQEKPCLNPKDPECPVSSPNKASGMAPDVGAELTGGCYGFAAKFMHWPEDLIVGGAKRNKTGHLQKAHALQTVIQLMGEKELFEFWSDTYKVHHVAWSQEKAALVLETWQRR</sequence>
<accession>A0A1B6M9N6</accession>
<dbReference type="GO" id="GO:0005886">
    <property type="term" value="C:plasma membrane"/>
    <property type="evidence" value="ECO:0007669"/>
    <property type="project" value="TreeGrafter"/>
</dbReference>
<evidence type="ECO:0008006" key="8">
    <source>
        <dbReference type="Google" id="ProtNLM"/>
    </source>
</evidence>
<keyword evidence="6" id="KW-0325">Glycoprotein</keyword>
<keyword evidence="3" id="KW-0812">Transmembrane</keyword>
<dbReference type="AlphaFoldDB" id="A0A1B6M9N6"/>
<dbReference type="PANTHER" id="PTHR46022:SF1">
    <property type="entry name" value="PROTEIN PATCHED"/>
    <property type="match status" value="1"/>
</dbReference>
<dbReference type="GO" id="GO:0097108">
    <property type="term" value="F:hedgehog family protein binding"/>
    <property type="evidence" value="ECO:0007669"/>
    <property type="project" value="TreeGrafter"/>
</dbReference>
<gene>
    <name evidence="7" type="ORF">g.13502</name>
</gene>
<dbReference type="GO" id="GO:0045879">
    <property type="term" value="P:negative regulation of smoothened signaling pathway"/>
    <property type="evidence" value="ECO:0007669"/>
    <property type="project" value="TreeGrafter"/>
</dbReference>
<reference evidence="7" key="1">
    <citation type="submission" date="2015-11" db="EMBL/GenBank/DDBJ databases">
        <title>De novo transcriptome assembly of four potential Pierce s Disease insect vectors from Arizona vineyards.</title>
        <authorList>
            <person name="Tassone E.E."/>
        </authorList>
    </citation>
    <scope>NUCLEOTIDE SEQUENCE</scope>
</reference>
<evidence type="ECO:0000313" key="7">
    <source>
        <dbReference type="EMBL" id="JAT32564.1"/>
    </source>
</evidence>
<dbReference type="PANTHER" id="PTHR46022">
    <property type="entry name" value="PROTEIN PATCHED"/>
    <property type="match status" value="1"/>
</dbReference>
<dbReference type="GO" id="GO:0005119">
    <property type="term" value="F:smoothened binding"/>
    <property type="evidence" value="ECO:0007669"/>
    <property type="project" value="TreeGrafter"/>
</dbReference>
<feature type="non-terminal residue" evidence="7">
    <location>
        <position position="370"/>
    </location>
</feature>
<protein>
    <recommendedName>
        <fullName evidence="8">Protein patched</fullName>
    </recommendedName>
</protein>
<name>A0A1B6M9N6_9HEMI</name>
<dbReference type="GO" id="GO:0008158">
    <property type="term" value="F:hedgehog receptor activity"/>
    <property type="evidence" value="ECO:0007669"/>
    <property type="project" value="TreeGrafter"/>
</dbReference>
<dbReference type="EMBL" id="GEBQ01007413">
    <property type="protein sequence ID" value="JAT32564.1"/>
    <property type="molecule type" value="Transcribed_RNA"/>
</dbReference>
<comment type="subcellular location">
    <subcellularLocation>
        <location evidence="1">Membrane</location>
        <topology evidence="1">Multi-pass membrane protein</topology>
    </subcellularLocation>
</comment>
<evidence type="ECO:0000256" key="3">
    <source>
        <dbReference type="ARBA" id="ARBA00022692"/>
    </source>
</evidence>
<proteinExistence type="inferred from homology"/>
<evidence type="ECO:0000256" key="2">
    <source>
        <dbReference type="ARBA" id="ARBA00005585"/>
    </source>
</evidence>
<organism evidence="7">
    <name type="scientific">Graphocephala atropunctata</name>
    <dbReference type="NCBI Taxonomy" id="36148"/>
    <lineage>
        <taxon>Eukaryota</taxon>
        <taxon>Metazoa</taxon>
        <taxon>Ecdysozoa</taxon>
        <taxon>Arthropoda</taxon>
        <taxon>Hexapoda</taxon>
        <taxon>Insecta</taxon>
        <taxon>Pterygota</taxon>
        <taxon>Neoptera</taxon>
        <taxon>Paraneoptera</taxon>
        <taxon>Hemiptera</taxon>
        <taxon>Auchenorrhyncha</taxon>
        <taxon>Membracoidea</taxon>
        <taxon>Cicadellidae</taxon>
        <taxon>Cicadellinae</taxon>
        <taxon>Cicadellini</taxon>
        <taxon>Graphocephala</taxon>
    </lineage>
</organism>
<keyword evidence="4" id="KW-1133">Transmembrane helix</keyword>
<evidence type="ECO:0000256" key="6">
    <source>
        <dbReference type="ARBA" id="ARBA00023180"/>
    </source>
</evidence>
<comment type="similarity">
    <text evidence="2">Belongs to the patched family.</text>
</comment>
<keyword evidence="5" id="KW-0472">Membrane</keyword>
<evidence type="ECO:0000256" key="4">
    <source>
        <dbReference type="ARBA" id="ARBA00022989"/>
    </source>
</evidence>
<evidence type="ECO:0000256" key="1">
    <source>
        <dbReference type="ARBA" id="ARBA00004141"/>
    </source>
</evidence>
<evidence type="ECO:0000256" key="5">
    <source>
        <dbReference type="ARBA" id="ARBA00023136"/>
    </source>
</evidence>